<dbReference type="GO" id="GO:0016301">
    <property type="term" value="F:kinase activity"/>
    <property type="evidence" value="ECO:0007669"/>
    <property type="project" value="UniProtKB-KW"/>
</dbReference>
<dbReference type="PANTHER" id="PTHR43320:SF2">
    <property type="entry name" value="2-DEHYDRO-3-DEOXYGLUCONOKINASE_2-DEHYDRO-3-DEOXYGALACTONOKINASE"/>
    <property type="match status" value="1"/>
</dbReference>
<evidence type="ECO:0000313" key="6">
    <source>
        <dbReference type="Proteomes" id="UP000285776"/>
    </source>
</evidence>
<dbReference type="RefSeq" id="WP_118154867.1">
    <property type="nucleotide sequence ID" value="NZ_QSAV01000057.1"/>
</dbReference>
<dbReference type="InterPro" id="IPR011611">
    <property type="entry name" value="PfkB_dom"/>
</dbReference>
<dbReference type="Gene3D" id="3.40.1190.20">
    <property type="match status" value="1"/>
</dbReference>
<evidence type="ECO:0000256" key="2">
    <source>
        <dbReference type="ARBA" id="ARBA00022679"/>
    </source>
</evidence>
<dbReference type="CDD" id="cd01166">
    <property type="entry name" value="KdgK"/>
    <property type="match status" value="1"/>
</dbReference>
<organism evidence="5 6">
    <name type="scientific">Segatella copri</name>
    <dbReference type="NCBI Taxonomy" id="165179"/>
    <lineage>
        <taxon>Bacteria</taxon>
        <taxon>Pseudomonadati</taxon>
        <taxon>Bacteroidota</taxon>
        <taxon>Bacteroidia</taxon>
        <taxon>Bacteroidales</taxon>
        <taxon>Prevotellaceae</taxon>
        <taxon>Segatella</taxon>
    </lineage>
</organism>
<reference evidence="5 6" key="1">
    <citation type="submission" date="2018-08" db="EMBL/GenBank/DDBJ databases">
        <title>A genome reference for cultivated species of the human gut microbiota.</title>
        <authorList>
            <person name="Zou Y."/>
            <person name="Xue W."/>
            <person name="Luo G."/>
        </authorList>
    </citation>
    <scope>NUCLEOTIDE SEQUENCE [LARGE SCALE GENOMIC DNA]</scope>
    <source>
        <strain evidence="5 6">AF10-17</strain>
    </source>
</reference>
<accession>A0AA92W952</accession>
<dbReference type="PANTHER" id="PTHR43320">
    <property type="entry name" value="SUGAR KINASE"/>
    <property type="match status" value="1"/>
</dbReference>
<evidence type="ECO:0000313" key="5">
    <source>
        <dbReference type="EMBL" id="RGW75405.1"/>
    </source>
</evidence>
<feature type="domain" description="Carbohydrate kinase PfkB" evidence="4">
    <location>
        <begin position="4"/>
        <end position="319"/>
    </location>
</feature>
<comment type="caution">
    <text evidence="5">The sequence shown here is derived from an EMBL/GenBank/DDBJ whole genome shotgun (WGS) entry which is preliminary data.</text>
</comment>
<protein>
    <submittedName>
        <fullName evidence="5">Sugar kinase</fullName>
    </submittedName>
</protein>
<dbReference type="Proteomes" id="UP000285776">
    <property type="component" value="Unassembled WGS sequence"/>
</dbReference>
<dbReference type="InterPro" id="IPR029056">
    <property type="entry name" value="Ribokinase-like"/>
</dbReference>
<evidence type="ECO:0000256" key="1">
    <source>
        <dbReference type="ARBA" id="ARBA00010688"/>
    </source>
</evidence>
<keyword evidence="2" id="KW-0808">Transferase</keyword>
<dbReference type="Pfam" id="PF00294">
    <property type="entry name" value="PfkB"/>
    <property type="match status" value="1"/>
</dbReference>
<dbReference type="SUPFAM" id="SSF53613">
    <property type="entry name" value="Ribokinase-like"/>
    <property type="match status" value="1"/>
</dbReference>
<keyword evidence="3 5" id="KW-0418">Kinase</keyword>
<dbReference type="AlphaFoldDB" id="A0AA92W952"/>
<comment type="similarity">
    <text evidence="1">Belongs to the carbohydrate kinase PfkB family.</text>
</comment>
<gene>
    <name evidence="5" type="ORF">DWV53_13400</name>
</gene>
<proteinExistence type="inferred from homology"/>
<name>A0AA92W952_9BACT</name>
<evidence type="ECO:0000256" key="3">
    <source>
        <dbReference type="ARBA" id="ARBA00022777"/>
    </source>
</evidence>
<dbReference type="InterPro" id="IPR052700">
    <property type="entry name" value="Carb_kinase_PfkB-like"/>
</dbReference>
<sequence length="347" mass="38476">MQKNKVVTFGEIMVRLGAPDYLKLIQSNSLDVSYAGAEANVAVSLAHYGISTDYITCLPENPIAEHCIMELRGHCVGVDHIQRSGKRMGILYLETGSNMRPSKVFYDREYSSIAMIEPGSINWYEILKDATWFHWTGITPALSQNAADECFKAIQVANELGVTVSCDINYRGNLWNYGKDASEVMPALVEGCDLIMGNEEDCEKVFGIKPKNFDASNTQGNINQSTFESVCQQMMTRFPRCKKMAVTLRGAINANHNTWCGILYDGKQLYQSARYDITDIVDRVGGGDSFMGGLIYGLLHYRDNQKALGFATAASAYKHTLKGDFNWATVDDAEALMSGNVSGRVKR</sequence>
<dbReference type="EMBL" id="QSAV01000057">
    <property type="protein sequence ID" value="RGW75405.1"/>
    <property type="molecule type" value="Genomic_DNA"/>
</dbReference>
<evidence type="ECO:0000259" key="4">
    <source>
        <dbReference type="Pfam" id="PF00294"/>
    </source>
</evidence>